<dbReference type="PANTHER" id="PTHR47175">
    <property type="entry name" value="LIPASE ATG15-RELATED"/>
    <property type="match status" value="1"/>
</dbReference>
<dbReference type="InterPro" id="IPR050805">
    <property type="entry name" value="ATG15_Lipase"/>
</dbReference>
<accession>A0A397I373</accession>
<dbReference type="Gene3D" id="3.40.50.1820">
    <property type="entry name" value="alpha/beta hydrolase"/>
    <property type="match status" value="1"/>
</dbReference>
<dbReference type="EC" id="3.1.1.3" evidence="6"/>
<dbReference type="STRING" id="1348612.A0A397I373"/>
<dbReference type="Proteomes" id="UP000266861">
    <property type="component" value="Unassembled WGS sequence"/>
</dbReference>
<comment type="similarity">
    <text evidence="4">Belongs to the AB hydrolase superfamily. Lipase family.</text>
</comment>
<dbReference type="AlphaFoldDB" id="A0A397I373"/>
<feature type="signal peptide" evidence="18">
    <location>
        <begin position="1"/>
        <end position="27"/>
    </location>
</feature>
<evidence type="ECO:0000256" key="18">
    <source>
        <dbReference type="SAM" id="SignalP"/>
    </source>
</evidence>
<dbReference type="GO" id="GO:0006660">
    <property type="term" value="P:phosphatidylserine catabolic process"/>
    <property type="evidence" value="ECO:0007669"/>
    <property type="project" value="TreeGrafter"/>
</dbReference>
<evidence type="ECO:0000256" key="9">
    <source>
        <dbReference type="ARBA" id="ARBA00022801"/>
    </source>
</evidence>
<keyword evidence="7" id="KW-0812">Transmembrane</keyword>
<evidence type="ECO:0000256" key="12">
    <source>
        <dbReference type="ARBA" id="ARBA00022989"/>
    </source>
</evidence>
<evidence type="ECO:0000313" key="19">
    <source>
        <dbReference type="EMBL" id="RHZ68266.1"/>
    </source>
</evidence>
<keyword evidence="18" id="KW-0732">Signal</keyword>
<evidence type="ECO:0000256" key="5">
    <source>
        <dbReference type="ARBA" id="ARBA00011137"/>
    </source>
</evidence>
<evidence type="ECO:0000256" key="13">
    <source>
        <dbReference type="ARBA" id="ARBA00023006"/>
    </source>
</evidence>
<keyword evidence="8" id="KW-0967">Endosome</keyword>
<proteinExistence type="inferred from homology"/>
<protein>
    <recommendedName>
        <fullName evidence="6">triacylglycerol lipase</fullName>
        <ecNumber evidence="6">3.1.1.3</ecNumber>
    </recommendedName>
    <alternativeName>
        <fullName evidence="17">Autophagy-related protein 15</fullName>
    </alternativeName>
</protein>
<evidence type="ECO:0000256" key="8">
    <source>
        <dbReference type="ARBA" id="ARBA00022753"/>
    </source>
</evidence>
<keyword evidence="15" id="KW-0472">Membrane</keyword>
<keyword evidence="11" id="KW-0735">Signal-anchor</keyword>
<feature type="chain" id="PRO_5017455223" description="triacylglycerol lipase" evidence="18">
    <location>
        <begin position="28"/>
        <end position="432"/>
    </location>
</feature>
<evidence type="ECO:0000256" key="4">
    <source>
        <dbReference type="ARBA" id="ARBA00010701"/>
    </source>
</evidence>
<gene>
    <name evidence="19" type="ORF">Glove_296g25</name>
</gene>
<evidence type="ECO:0000256" key="3">
    <source>
        <dbReference type="ARBA" id="ARBA00004343"/>
    </source>
</evidence>
<evidence type="ECO:0000256" key="7">
    <source>
        <dbReference type="ARBA" id="ARBA00022692"/>
    </source>
</evidence>
<evidence type="ECO:0000256" key="1">
    <source>
        <dbReference type="ARBA" id="ARBA00001024"/>
    </source>
</evidence>
<dbReference type="InterPro" id="IPR029058">
    <property type="entry name" value="AB_hydrolase_fold"/>
</dbReference>
<keyword evidence="9" id="KW-0378">Hydrolase</keyword>
<name>A0A397I373_9GLOM</name>
<comment type="subcellular location">
    <subcellularLocation>
        <location evidence="3">Endosome</location>
        <location evidence="3">Multivesicular body membrane</location>
        <topology evidence="3">Single-pass type II membrane protein</topology>
    </subcellularLocation>
    <subcellularLocation>
        <location evidence="2">Prevacuolar compartment membrane</location>
        <topology evidence="2">Single-pass type II membrane protein</topology>
    </subcellularLocation>
</comment>
<comment type="caution">
    <text evidence="19">The sequence shown here is derived from an EMBL/GenBank/DDBJ whole genome shotgun (WGS) entry which is preliminary data.</text>
</comment>
<evidence type="ECO:0000256" key="11">
    <source>
        <dbReference type="ARBA" id="ARBA00022968"/>
    </source>
</evidence>
<evidence type="ECO:0000313" key="20">
    <source>
        <dbReference type="Proteomes" id="UP000266861"/>
    </source>
</evidence>
<reference evidence="19 20" key="1">
    <citation type="submission" date="2018-08" db="EMBL/GenBank/DDBJ databases">
        <title>Genome and evolution of the arbuscular mycorrhizal fungus Diversispora epigaea (formerly Glomus versiforme) and its bacterial endosymbionts.</title>
        <authorList>
            <person name="Sun X."/>
            <person name="Fei Z."/>
            <person name="Harrison M."/>
        </authorList>
    </citation>
    <scope>NUCLEOTIDE SEQUENCE [LARGE SCALE GENOMIC DNA]</scope>
    <source>
        <strain evidence="19 20">IT104</strain>
    </source>
</reference>
<dbReference type="GO" id="GO:0034727">
    <property type="term" value="P:piecemeal microautophagy of the nucleus"/>
    <property type="evidence" value="ECO:0007669"/>
    <property type="project" value="TreeGrafter"/>
</dbReference>
<dbReference type="PANTHER" id="PTHR47175:SF2">
    <property type="entry name" value="LIPASE ATG15-RELATED"/>
    <property type="match status" value="1"/>
</dbReference>
<dbReference type="GO" id="GO:0004806">
    <property type="term" value="F:triacylglycerol lipase activity"/>
    <property type="evidence" value="ECO:0007669"/>
    <property type="project" value="UniProtKB-EC"/>
</dbReference>
<keyword evidence="20" id="KW-1185">Reference proteome</keyword>
<evidence type="ECO:0000256" key="6">
    <source>
        <dbReference type="ARBA" id="ARBA00013279"/>
    </source>
</evidence>
<dbReference type="GO" id="GO:0005775">
    <property type="term" value="C:vacuolar lumen"/>
    <property type="evidence" value="ECO:0007669"/>
    <property type="project" value="TreeGrafter"/>
</dbReference>
<dbReference type="GO" id="GO:0004620">
    <property type="term" value="F:phospholipase activity"/>
    <property type="evidence" value="ECO:0007669"/>
    <property type="project" value="TreeGrafter"/>
</dbReference>
<dbReference type="GO" id="GO:0032585">
    <property type="term" value="C:multivesicular body membrane"/>
    <property type="evidence" value="ECO:0007669"/>
    <property type="project" value="UniProtKB-SubCell"/>
</dbReference>
<evidence type="ECO:0000256" key="10">
    <source>
        <dbReference type="ARBA" id="ARBA00022963"/>
    </source>
</evidence>
<keyword evidence="10" id="KW-0442">Lipid degradation</keyword>
<dbReference type="Pfam" id="PF26363">
    <property type="entry name" value="Phospholipase-like"/>
    <property type="match status" value="1"/>
</dbReference>
<comment type="subunit">
    <text evidence="5">Binds to both phosphatidylinositol (PI) and phosphatidylinositol 3,5-bisphosphate (PIP2).</text>
</comment>
<evidence type="ECO:0000256" key="16">
    <source>
        <dbReference type="ARBA" id="ARBA00023180"/>
    </source>
</evidence>
<dbReference type="GO" id="GO:0046461">
    <property type="term" value="P:neutral lipid catabolic process"/>
    <property type="evidence" value="ECO:0007669"/>
    <property type="project" value="TreeGrafter"/>
</dbReference>
<organism evidence="19 20">
    <name type="scientific">Diversispora epigaea</name>
    <dbReference type="NCBI Taxonomy" id="1348612"/>
    <lineage>
        <taxon>Eukaryota</taxon>
        <taxon>Fungi</taxon>
        <taxon>Fungi incertae sedis</taxon>
        <taxon>Mucoromycota</taxon>
        <taxon>Glomeromycotina</taxon>
        <taxon>Glomeromycetes</taxon>
        <taxon>Diversisporales</taxon>
        <taxon>Diversisporaceae</taxon>
        <taxon>Diversispora</taxon>
    </lineage>
</organism>
<dbReference type="EMBL" id="PQFF01000270">
    <property type="protein sequence ID" value="RHZ68266.1"/>
    <property type="molecule type" value="Genomic_DNA"/>
</dbReference>
<comment type="catalytic activity">
    <reaction evidence="1">
        <text>a triacylglycerol + H2O = a diacylglycerol + a fatty acid + H(+)</text>
        <dbReference type="Rhea" id="RHEA:12044"/>
        <dbReference type="ChEBI" id="CHEBI:15377"/>
        <dbReference type="ChEBI" id="CHEBI:15378"/>
        <dbReference type="ChEBI" id="CHEBI:17855"/>
        <dbReference type="ChEBI" id="CHEBI:18035"/>
        <dbReference type="ChEBI" id="CHEBI:28868"/>
        <dbReference type="EC" id="3.1.1.3"/>
    </reaction>
</comment>
<keyword evidence="13" id="KW-0072">Autophagy</keyword>
<evidence type="ECO:0000256" key="17">
    <source>
        <dbReference type="ARBA" id="ARBA00029828"/>
    </source>
</evidence>
<evidence type="ECO:0000256" key="14">
    <source>
        <dbReference type="ARBA" id="ARBA00023098"/>
    </source>
</evidence>
<evidence type="ECO:0000256" key="15">
    <source>
        <dbReference type="ARBA" id="ARBA00023136"/>
    </source>
</evidence>
<dbReference type="SUPFAM" id="SSF53474">
    <property type="entry name" value="alpha/beta-Hydrolases"/>
    <property type="match status" value="1"/>
</dbReference>
<sequence>MNTFSIKRFSILLFLISFLTTFNIIWTREEQTEQQAKHVEKNSSKRYSYKSTGDPKTFTLKHVYHHCTSKYPNLIRRKDINETSLRAQELKTGASFTYTLKGIKGKKMTPTKYTIDEYRQKSKNEQITLNMDWKTAEEILPDVKDWDTLINIAKITYNAYTLEENEDWYDLGDDYKRRDSFGWDSDGIRGHVFGDESNDMIVIALKGTSMGFKAGPTVPKDKINDNLLFSCCCATVDRTWKPVCSCNTQNYDCDLTCVQESIDHEDMYYNIAMSLFFHVQSEYPKAKIWLTGHSLGGSLSSLLGITFGLPAVGFEAPGERLAAKRLHLPSPPGSPYEDMNIWHIGHSADPIFMGVCNGISSSCYIGGYALETKCHLGVTCLFDSVEKLNWKVSIQNHRIKSVIEDVLNKWEWEFPECKPETECVDCGLWNYI</sequence>
<evidence type="ECO:0000256" key="2">
    <source>
        <dbReference type="ARBA" id="ARBA00004270"/>
    </source>
</evidence>
<keyword evidence="12" id="KW-1133">Transmembrane helix</keyword>
<dbReference type="GO" id="GO:0034496">
    <property type="term" value="P:multivesicular body membrane disassembly"/>
    <property type="evidence" value="ECO:0007669"/>
    <property type="project" value="TreeGrafter"/>
</dbReference>
<keyword evidence="14" id="KW-0443">Lipid metabolism</keyword>
<keyword evidence="16" id="KW-0325">Glycoprotein</keyword>
<dbReference type="OrthoDB" id="58570at2759"/>